<reference evidence="2" key="1">
    <citation type="submission" date="2013-09" db="EMBL/GenBank/DDBJ databases">
        <title>Corchorus olitorius genome sequencing.</title>
        <authorList>
            <person name="Alam M."/>
            <person name="Haque M.S."/>
            <person name="Islam M.S."/>
            <person name="Emdad E.M."/>
            <person name="Islam M.M."/>
            <person name="Ahmed B."/>
            <person name="Halim A."/>
            <person name="Hossen Q.M.M."/>
            <person name="Hossain M.Z."/>
            <person name="Ahmed R."/>
            <person name="Khan M.M."/>
            <person name="Islam R."/>
            <person name="Rashid M.M."/>
            <person name="Khan S.A."/>
            <person name="Rahman M.S."/>
            <person name="Alam M."/>
            <person name="Yahiya A.S."/>
            <person name="Khan M.S."/>
            <person name="Azam M.S."/>
            <person name="Haque T."/>
            <person name="Lashkar M.Z.H."/>
            <person name="Akhand A.I."/>
            <person name="Morshed G."/>
            <person name="Roy S."/>
            <person name="Uddin K.S."/>
            <person name="Rabeya T."/>
            <person name="Hossain A.S."/>
            <person name="Chowdhury A."/>
            <person name="Snigdha A.R."/>
            <person name="Mortoza M.S."/>
            <person name="Matin S.A."/>
            <person name="Hoque S.M.E."/>
            <person name="Islam M.K."/>
            <person name="Roy D.K."/>
            <person name="Haider R."/>
            <person name="Moosa M.M."/>
            <person name="Elias S.M."/>
            <person name="Hasan A.M."/>
            <person name="Jahan S."/>
            <person name="Shafiuddin M."/>
            <person name="Mahmood N."/>
            <person name="Shommy N.S."/>
        </authorList>
    </citation>
    <scope>NUCLEOTIDE SEQUENCE [LARGE SCALE GENOMIC DNA]</scope>
    <source>
        <strain evidence="2">cv. O-4</strain>
    </source>
</reference>
<comment type="caution">
    <text evidence="1">The sequence shown here is derived from an EMBL/GenBank/DDBJ whole genome shotgun (WGS) entry which is preliminary data.</text>
</comment>
<gene>
    <name evidence="1" type="ORF">COLO4_29726</name>
</gene>
<evidence type="ECO:0000313" key="2">
    <source>
        <dbReference type="Proteomes" id="UP000187203"/>
    </source>
</evidence>
<keyword evidence="2" id="KW-1185">Reference proteome</keyword>
<proteinExistence type="predicted"/>
<accession>A0A1R3HDF1</accession>
<evidence type="ECO:0000313" key="1">
    <source>
        <dbReference type="EMBL" id="OMO68359.1"/>
    </source>
</evidence>
<dbReference type="EMBL" id="AWUE01020396">
    <property type="protein sequence ID" value="OMO68359.1"/>
    <property type="molecule type" value="Genomic_DNA"/>
</dbReference>
<dbReference type="Proteomes" id="UP000187203">
    <property type="component" value="Unassembled WGS sequence"/>
</dbReference>
<protein>
    <submittedName>
        <fullName evidence="1">Uncharacterized protein</fullName>
    </submittedName>
</protein>
<dbReference type="AlphaFoldDB" id="A0A1R3HDF1"/>
<name>A0A1R3HDF1_9ROSI</name>
<sequence>MAHEILTLGSQWFNGTAKAFSAVQTKPNE</sequence>
<organism evidence="1 2">
    <name type="scientific">Corchorus olitorius</name>
    <dbReference type="NCBI Taxonomy" id="93759"/>
    <lineage>
        <taxon>Eukaryota</taxon>
        <taxon>Viridiplantae</taxon>
        <taxon>Streptophyta</taxon>
        <taxon>Embryophyta</taxon>
        <taxon>Tracheophyta</taxon>
        <taxon>Spermatophyta</taxon>
        <taxon>Magnoliopsida</taxon>
        <taxon>eudicotyledons</taxon>
        <taxon>Gunneridae</taxon>
        <taxon>Pentapetalae</taxon>
        <taxon>rosids</taxon>
        <taxon>malvids</taxon>
        <taxon>Malvales</taxon>
        <taxon>Malvaceae</taxon>
        <taxon>Grewioideae</taxon>
        <taxon>Apeibeae</taxon>
        <taxon>Corchorus</taxon>
    </lineage>
</organism>